<feature type="binding site" evidence="9 12">
    <location>
        <position position="120"/>
    </location>
    <ligand>
        <name>Mg(2+)</name>
        <dbReference type="ChEBI" id="CHEBI:18420"/>
    </ligand>
</feature>
<dbReference type="HAMAP" id="MF_00156">
    <property type="entry name" value="PanB"/>
    <property type="match status" value="1"/>
</dbReference>
<evidence type="ECO:0000313" key="13">
    <source>
        <dbReference type="EMBL" id="PQJ61571.1"/>
    </source>
</evidence>
<evidence type="ECO:0000256" key="11">
    <source>
        <dbReference type="PIRSR" id="PIRSR000388-2"/>
    </source>
</evidence>
<evidence type="ECO:0000256" key="9">
    <source>
        <dbReference type="HAMAP-Rule" id="MF_00156"/>
    </source>
</evidence>
<protein>
    <recommendedName>
        <fullName evidence="9">3-methyl-2-oxobutanoate hydroxymethyltransferase</fullName>
        <ecNumber evidence="9">2.1.2.11</ecNumber>
    </recommendedName>
    <alternativeName>
        <fullName evidence="9">Ketopantoate hydroxymethyltransferase</fullName>
        <shortName evidence="9">KPHMT</shortName>
    </alternativeName>
</protein>
<feature type="binding site" evidence="9 11">
    <location>
        <position position="118"/>
    </location>
    <ligand>
        <name>3-methyl-2-oxobutanoate</name>
        <dbReference type="ChEBI" id="CHEBI:11851"/>
    </ligand>
</feature>
<comment type="catalytic activity">
    <reaction evidence="9">
        <text>(6R)-5,10-methylene-5,6,7,8-tetrahydrofolate + 3-methyl-2-oxobutanoate + H2O = 2-dehydropantoate + (6S)-5,6,7,8-tetrahydrofolate</text>
        <dbReference type="Rhea" id="RHEA:11824"/>
        <dbReference type="ChEBI" id="CHEBI:11561"/>
        <dbReference type="ChEBI" id="CHEBI:11851"/>
        <dbReference type="ChEBI" id="CHEBI:15377"/>
        <dbReference type="ChEBI" id="CHEBI:15636"/>
        <dbReference type="ChEBI" id="CHEBI:57453"/>
        <dbReference type="EC" id="2.1.2.11"/>
    </reaction>
</comment>
<evidence type="ECO:0000256" key="3">
    <source>
        <dbReference type="ARBA" id="ARBA00011424"/>
    </source>
</evidence>
<dbReference type="GO" id="GO:0005737">
    <property type="term" value="C:cytoplasm"/>
    <property type="evidence" value="ECO:0007669"/>
    <property type="project" value="UniProtKB-SubCell"/>
</dbReference>
<evidence type="ECO:0000256" key="7">
    <source>
        <dbReference type="ARBA" id="ARBA00022723"/>
    </source>
</evidence>
<name>A0A2S7VJ97_9VIBR</name>
<dbReference type="NCBIfam" id="NF001452">
    <property type="entry name" value="PRK00311.1"/>
    <property type="match status" value="1"/>
</dbReference>
<evidence type="ECO:0000256" key="6">
    <source>
        <dbReference type="ARBA" id="ARBA00022679"/>
    </source>
</evidence>
<keyword evidence="6 9" id="KW-0808">Transferase</keyword>
<feature type="binding site" evidence="9 12">
    <location>
        <position position="49"/>
    </location>
    <ligand>
        <name>Mg(2+)</name>
        <dbReference type="ChEBI" id="CHEBI:18420"/>
    </ligand>
</feature>
<dbReference type="PANTHER" id="PTHR20881">
    <property type="entry name" value="3-METHYL-2-OXOBUTANOATE HYDROXYMETHYLTRANSFERASE"/>
    <property type="match status" value="1"/>
</dbReference>
<feature type="binding site" evidence="9 11">
    <location>
        <begin position="49"/>
        <end position="50"/>
    </location>
    <ligand>
        <name>3-methyl-2-oxobutanoate</name>
        <dbReference type="ChEBI" id="CHEBI:11851"/>
    </ligand>
</feature>
<dbReference type="Pfam" id="PF02548">
    <property type="entry name" value="Pantoate_transf"/>
    <property type="match status" value="1"/>
</dbReference>
<dbReference type="Gene3D" id="3.20.20.60">
    <property type="entry name" value="Phosphoenolpyruvate-binding domains"/>
    <property type="match status" value="1"/>
</dbReference>
<comment type="similarity">
    <text evidence="2 9">Belongs to the PanB family.</text>
</comment>
<feature type="active site" description="Proton acceptor" evidence="9 10">
    <location>
        <position position="187"/>
    </location>
</feature>
<dbReference type="InterPro" id="IPR015813">
    <property type="entry name" value="Pyrv/PenolPyrv_kinase-like_dom"/>
</dbReference>
<accession>A0A2S7VJ97</accession>
<dbReference type="UniPathway" id="UPA00028">
    <property type="reaction ID" value="UER00003"/>
</dbReference>
<evidence type="ECO:0000256" key="4">
    <source>
        <dbReference type="ARBA" id="ARBA00022490"/>
    </source>
</evidence>
<dbReference type="GO" id="GO:0000287">
    <property type="term" value="F:magnesium ion binding"/>
    <property type="evidence" value="ECO:0007669"/>
    <property type="project" value="TreeGrafter"/>
</dbReference>
<dbReference type="PIRSF" id="PIRSF000388">
    <property type="entry name" value="Pantoate_hydroxy_MeTrfase"/>
    <property type="match status" value="1"/>
</dbReference>
<feature type="binding site" evidence="9 11">
    <location>
        <position position="88"/>
    </location>
    <ligand>
        <name>3-methyl-2-oxobutanoate</name>
        <dbReference type="ChEBI" id="CHEBI:11851"/>
    </ligand>
</feature>
<keyword evidence="13" id="KW-0489">Methyltransferase</keyword>
<evidence type="ECO:0000256" key="1">
    <source>
        <dbReference type="ARBA" id="ARBA00005033"/>
    </source>
</evidence>
<reference evidence="13 14" key="1">
    <citation type="submission" date="2016-12" db="EMBL/GenBank/DDBJ databases">
        <title>Diversity of luminous bacteria.</title>
        <authorList>
            <person name="Yoshizawa S."/>
            <person name="Kogure K."/>
        </authorList>
    </citation>
    <scope>NUCLEOTIDE SEQUENCE [LARGE SCALE GENOMIC DNA]</scope>
    <source>
        <strain evidence="13 14">LC2-408</strain>
    </source>
</reference>
<evidence type="ECO:0000256" key="2">
    <source>
        <dbReference type="ARBA" id="ARBA00008676"/>
    </source>
</evidence>
<keyword evidence="7 9" id="KW-0479">Metal-binding</keyword>
<feature type="binding site" evidence="9 12">
    <location>
        <position position="88"/>
    </location>
    <ligand>
        <name>Mg(2+)</name>
        <dbReference type="ChEBI" id="CHEBI:18420"/>
    </ligand>
</feature>
<dbReference type="InterPro" id="IPR040442">
    <property type="entry name" value="Pyrv_kinase-like_dom_sf"/>
</dbReference>
<dbReference type="FunFam" id="3.20.20.60:FF:000003">
    <property type="entry name" value="3-methyl-2-oxobutanoate hydroxymethyltransferase"/>
    <property type="match status" value="1"/>
</dbReference>
<dbReference type="GO" id="GO:0003864">
    <property type="term" value="F:3-methyl-2-oxobutanoate hydroxymethyltransferase activity"/>
    <property type="evidence" value="ECO:0007669"/>
    <property type="project" value="UniProtKB-UniRule"/>
</dbReference>
<dbReference type="EC" id="2.1.2.11" evidence="9"/>
<dbReference type="GO" id="GO:0015940">
    <property type="term" value="P:pantothenate biosynthetic process"/>
    <property type="evidence" value="ECO:0007669"/>
    <property type="project" value="UniProtKB-UniRule"/>
</dbReference>
<dbReference type="PANTHER" id="PTHR20881:SF0">
    <property type="entry name" value="3-METHYL-2-OXOBUTANOATE HYDROXYMETHYLTRANSFERASE"/>
    <property type="match status" value="1"/>
</dbReference>
<keyword evidence="5 9" id="KW-0566">Pantothenate biosynthesis</keyword>
<evidence type="ECO:0000256" key="10">
    <source>
        <dbReference type="PIRSR" id="PIRSR000388-1"/>
    </source>
</evidence>
<comment type="pathway">
    <text evidence="1 9">Cofactor biosynthesis; (R)-pantothenate biosynthesis; (R)-pantoate from 3-methyl-2-oxobutanoate: step 1/2.</text>
</comment>
<dbReference type="RefSeq" id="WP_032554402.1">
    <property type="nucleotide sequence ID" value="NZ_MSCI01000002.1"/>
</dbReference>
<proteinExistence type="inferred from homology"/>
<dbReference type="GO" id="GO:0032259">
    <property type="term" value="P:methylation"/>
    <property type="evidence" value="ECO:0007669"/>
    <property type="project" value="UniProtKB-KW"/>
</dbReference>
<comment type="subunit">
    <text evidence="3 9">Homodecamer; pentamer of dimers.</text>
</comment>
<dbReference type="NCBIfam" id="TIGR00222">
    <property type="entry name" value="panB"/>
    <property type="match status" value="1"/>
</dbReference>
<evidence type="ECO:0000256" key="12">
    <source>
        <dbReference type="PIRSR" id="PIRSR000388-3"/>
    </source>
</evidence>
<keyword evidence="4 9" id="KW-0963">Cytoplasm</keyword>
<organism evidence="13 14">
    <name type="scientific">Vibrio chagasii</name>
    <dbReference type="NCBI Taxonomy" id="170679"/>
    <lineage>
        <taxon>Bacteria</taxon>
        <taxon>Pseudomonadati</taxon>
        <taxon>Pseudomonadota</taxon>
        <taxon>Gammaproteobacteria</taxon>
        <taxon>Vibrionales</taxon>
        <taxon>Vibrionaceae</taxon>
        <taxon>Vibrio</taxon>
    </lineage>
</organism>
<dbReference type="GO" id="GO:0008168">
    <property type="term" value="F:methyltransferase activity"/>
    <property type="evidence" value="ECO:0007669"/>
    <property type="project" value="UniProtKB-KW"/>
</dbReference>
<dbReference type="Proteomes" id="UP000238707">
    <property type="component" value="Unassembled WGS sequence"/>
</dbReference>
<comment type="cofactor">
    <cofactor evidence="9 12">
        <name>Mg(2+)</name>
        <dbReference type="ChEBI" id="CHEBI:18420"/>
    </cofactor>
    <text evidence="9 12">Binds 1 Mg(2+) ion per subunit.</text>
</comment>
<keyword evidence="14" id="KW-1185">Reference proteome</keyword>
<dbReference type="InterPro" id="IPR003700">
    <property type="entry name" value="Pantoate_hydroxy_MeTrfase"/>
</dbReference>
<comment type="function">
    <text evidence="8 9">Catalyzes the reversible reaction in which hydroxymethyl group from 5,10-methylenetetrahydrofolate is transferred onto alpha-ketoisovalerate to form ketopantoate.</text>
</comment>
<dbReference type="CDD" id="cd06557">
    <property type="entry name" value="KPHMT-like"/>
    <property type="match status" value="1"/>
</dbReference>
<dbReference type="SUPFAM" id="SSF51621">
    <property type="entry name" value="Phosphoenolpyruvate/pyruvate domain"/>
    <property type="match status" value="1"/>
</dbReference>
<dbReference type="AlphaFoldDB" id="A0A2S7VJ97"/>
<evidence type="ECO:0000256" key="8">
    <source>
        <dbReference type="ARBA" id="ARBA00056497"/>
    </source>
</evidence>
<evidence type="ECO:0000313" key="14">
    <source>
        <dbReference type="Proteomes" id="UP000238707"/>
    </source>
</evidence>
<comment type="subcellular location">
    <subcellularLocation>
        <location evidence="9">Cytoplasm</location>
    </subcellularLocation>
</comment>
<dbReference type="EMBL" id="MSCI01000002">
    <property type="protein sequence ID" value="PQJ61571.1"/>
    <property type="molecule type" value="Genomic_DNA"/>
</dbReference>
<keyword evidence="9 12" id="KW-0460">Magnesium</keyword>
<gene>
    <name evidence="9" type="primary">panB</name>
    <name evidence="13" type="ORF">BTO10_15455</name>
</gene>
<evidence type="ECO:0000256" key="5">
    <source>
        <dbReference type="ARBA" id="ARBA00022655"/>
    </source>
</evidence>
<comment type="caution">
    <text evidence="13">The sequence shown here is derived from an EMBL/GenBank/DDBJ whole genome shotgun (WGS) entry which is preliminary data.</text>
</comment>
<sequence>MSTHTSKTKITTAKIKSMKGKGRIVSLTAYTKNITQLMDPYVDLIIVGDSLGMVAYGFDSTLPVTIEMMISHGSAVVRGAETSCVIVDMPFGSYQESKQLAYKNAAEVMAQTGAQGIKIEGGPEMLETVEFLIQRGIPVMPHIGLCPQYANVLGGFKVQGKTQHQRDYLIETARKFEKVGSFSLLVEGVDELTAREITRSVSIPTIGIGASPECDGQVLVTEDMLGLFTEYTPKFVKKYIDLSQLIKTSFSEYEQEVRNGAFPTREHCFD</sequence>